<protein>
    <submittedName>
        <fullName evidence="2">Uncharacterized protein</fullName>
    </submittedName>
</protein>
<name>A0A1H9MQV1_9HYPH</name>
<feature type="region of interest" description="Disordered" evidence="1">
    <location>
        <begin position="172"/>
        <end position="201"/>
    </location>
</feature>
<dbReference type="Proteomes" id="UP000199647">
    <property type="component" value="Unassembled WGS sequence"/>
</dbReference>
<feature type="compositionally biased region" description="Acidic residues" evidence="1">
    <location>
        <begin position="192"/>
        <end position="201"/>
    </location>
</feature>
<dbReference type="OrthoDB" id="7069285at2"/>
<dbReference type="AlphaFoldDB" id="A0A1H9MQV1"/>
<gene>
    <name evidence="2" type="ORF">SAMN05216548_11411</name>
</gene>
<sequence>MKHLRITAKGWEGYTGHIGMVEFVDGRSVSVVPQVLADRVSASIGVVEIDEDGLEDEAGAAARIIGGATLTVQIDPLARASEADREAEQKRLKDTAGRPPADTLYTQKELMAIADDKGINGLREIAKPWGVRDRSIPGLLVAILKAQAEFVARKNGTKIAGEKVEVPVEELVEKEPVPATGDEGASFTGAGDEIDATETQA</sequence>
<dbReference type="RefSeq" id="WP_092498434.1">
    <property type="nucleotide sequence ID" value="NZ_FOFG01000014.1"/>
</dbReference>
<reference evidence="2 3" key="1">
    <citation type="submission" date="2016-10" db="EMBL/GenBank/DDBJ databases">
        <authorList>
            <person name="de Groot N.N."/>
        </authorList>
    </citation>
    <scope>NUCLEOTIDE SEQUENCE [LARGE SCALE GENOMIC DNA]</scope>
    <source>
        <strain evidence="2 3">A52C2</strain>
    </source>
</reference>
<dbReference type="STRING" id="1855383.SAMN05216548_11411"/>
<evidence type="ECO:0000256" key="1">
    <source>
        <dbReference type="SAM" id="MobiDB-lite"/>
    </source>
</evidence>
<keyword evidence="3" id="KW-1185">Reference proteome</keyword>
<feature type="region of interest" description="Disordered" evidence="1">
    <location>
        <begin position="80"/>
        <end position="101"/>
    </location>
</feature>
<evidence type="ECO:0000313" key="3">
    <source>
        <dbReference type="Proteomes" id="UP000199647"/>
    </source>
</evidence>
<evidence type="ECO:0000313" key="2">
    <source>
        <dbReference type="EMBL" id="SER26062.1"/>
    </source>
</evidence>
<accession>A0A1H9MQV1</accession>
<feature type="compositionally biased region" description="Basic and acidic residues" evidence="1">
    <location>
        <begin position="81"/>
        <end position="96"/>
    </location>
</feature>
<organism evidence="2 3">
    <name type="scientific">Faunimonas pinastri</name>
    <dbReference type="NCBI Taxonomy" id="1855383"/>
    <lineage>
        <taxon>Bacteria</taxon>
        <taxon>Pseudomonadati</taxon>
        <taxon>Pseudomonadota</taxon>
        <taxon>Alphaproteobacteria</taxon>
        <taxon>Hyphomicrobiales</taxon>
        <taxon>Afifellaceae</taxon>
        <taxon>Faunimonas</taxon>
    </lineage>
</organism>
<proteinExistence type="predicted"/>
<dbReference type="EMBL" id="FOFG01000014">
    <property type="protein sequence ID" value="SER26062.1"/>
    <property type="molecule type" value="Genomic_DNA"/>
</dbReference>